<protein>
    <recommendedName>
        <fullName evidence="5">Heat-inducible transcription repressor HrcA C-terminal domain-containing protein</fullName>
    </recommendedName>
</protein>
<dbReference type="InterPro" id="IPR029016">
    <property type="entry name" value="GAF-like_dom_sf"/>
</dbReference>
<dbReference type="PANTHER" id="PTHR34824:SF1">
    <property type="entry name" value="HEAT-INDUCIBLE TRANSCRIPTION REPRESSOR HRCA"/>
    <property type="match status" value="1"/>
</dbReference>
<keyword evidence="4" id="KW-0804">Transcription</keyword>
<feature type="domain" description="Heat-inducible transcription repressor HrcA C-terminal" evidence="5">
    <location>
        <begin position="92"/>
        <end position="222"/>
    </location>
</feature>
<comment type="caution">
    <text evidence="6">The sequence shown here is derived from an EMBL/GenBank/DDBJ whole genome shotgun (WGS) entry which is preliminary data.</text>
</comment>
<dbReference type="EMBL" id="JAGQLK010000043">
    <property type="protein sequence ID" value="MCA9383235.1"/>
    <property type="molecule type" value="Genomic_DNA"/>
</dbReference>
<evidence type="ECO:0000256" key="2">
    <source>
        <dbReference type="ARBA" id="ARBA00023015"/>
    </source>
</evidence>
<gene>
    <name evidence="6" type="ORF">KC909_02615</name>
</gene>
<dbReference type="InterPro" id="IPR036388">
    <property type="entry name" value="WH-like_DNA-bd_sf"/>
</dbReference>
<dbReference type="Proteomes" id="UP000783287">
    <property type="component" value="Unassembled WGS sequence"/>
</dbReference>
<evidence type="ECO:0000256" key="1">
    <source>
        <dbReference type="ARBA" id="ARBA00022491"/>
    </source>
</evidence>
<evidence type="ECO:0000259" key="5">
    <source>
        <dbReference type="Pfam" id="PF01628"/>
    </source>
</evidence>
<keyword evidence="3" id="KW-0346">Stress response</keyword>
<sequence length="240" mass="26905">MTPRQQRLLQAIIDEFIDTAEAVGSVNLARKYRLGVSPATIRNEMAALVDEGYLSKPHTSSGRVPTSRAFRFAIESLIDSMEEPSVHVTSPIYEEFHQHRFDRDQLIMSAAQTLADVSGNVGLVMLRNRLYYAGLSNLTKQPEFSDLETLKSVLQLLEDSQTLLEVFDSYEGDKDLRIMVGKDIGLPTLDNLAIIFSLIKLHDSRKGHIAIVGANRMNYSEVLPMFTFVTKSLNKVVSGW</sequence>
<dbReference type="PANTHER" id="PTHR34824">
    <property type="entry name" value="HEAT-INDUCIBLE TRANSCRIPTION REPRESSOR HRCA"/>
    <property type="match status" value="1"/>
</dbReference>
<dbReference type="GO" id="GO:0003677">
    <property type="term" value="F:DNA binding"/>
    <property type="evidence" value="ECO:0007669"/>
    <property type="project" value="InterPro"/>
</dbReference>
<dbReference type="Gene3D" id="3.30.450.40">
    <property type="match status" value="1"/>
</dbReference>
<keyword evidence="1" id="KW-0678">Repressor</keyword>
<dbReference type="InterPro" id="IPR036390">
    <property type="entry name" value="WH_DNA-bd_sf"/>
</dbReference>
<dbReference type="Pfam" id="PF01628">
    <property type="entry name" value="HrcA"/>
    <property type="match status" value="1"/>
</dbReference>
<proteinExistence type="predicted"/>
<dbReference type="SUPFAM" id="SSF46785">
    <property type="entry name" value="Winged helix' DNA-binding domain"/>
    <property type="match status" value="1"/>
</dbReference>
<dbReference type="SUPFAM" id="SSF55781">
    <property type="entry name" value="GAF domain-like"/>
    <property type="match status" value="1"/>
</dbReference>
<reference evidence="6" key="2">
    <citation type="journal article" date="2021" name="Microbiome">
        <title>Successional dynamics and alternative stable states in a saline activated sludge microbial community over 9 years.</title>
        <authorList>
            <person name="Wang Y."/>
            <person name="Ye J."/>
            <person name="Ju F."/>
            <person name="Liu L."/>
            <person name="Boyd J.A."/>
            <person name="Deng Y."/>
            <person name="Parks D.H."/>
            <person name="Jiang X."/>
            <person name="Yin X."/>
            <person name="Woodcroft B.J."/>
            <person name="Tyson G.W."/>
            <person name="Hugenholtz P."/>
            <person name="Polz M.F."/>
            <person name="Zhang T."/>
        </authorList>
    </citation>
    <scope>NUCLEOTIDE SEQUENCE</scope>
    <source>
        <strain evidence="6">HKST-UBA14</strain>
    </source>
</reference>
<keyword evidence="2" id="KW-0805">Transcription regulation</keyword>
<evidence type="ECO:0000256" key="3">
    <source>
        <dbReference type="ARBA" id="ARBA00023016"/>
    </source>
</evidence>
<evidence type="ECO:0000313" key="7">
    <source>
        <dbReference type="Proteomes" id="UP000783287"/>
    </source>
</evidence>
<dbReference type="GO" id="GO:0045892">
    <property type="term" value="P:negative regulation of DNA-templated transcription"/>
    <property type="evidence" value="ECO:0007669"/>
    <property type="project" value="TreeGrafter"/>
</dbReference>
<dbReference type="InterPro" id="IPR021153">
    <property type="entry name" value="HrcA_C"/>
</dbReference>
<dbReference type="Gene3D" id="1.10.10.10">
    <property type="entry name" value="Winged helix-like DNA-binding domain superfamily/Winged helix DNA-binding domain"/>
    <property type="match status" value="1"/>
</dbReference>
<evidence type="ECO:0000256" key="4">
    <source>
        <dbReference type="ARBA" id="ARBA00023163"/>
    </source>
</evidence>
<organism evidence="6 7">
    <name type="scientific">Candidatus Dojkabacteria bacterium</name>
    <dbReference type="NCBI Taxonomy" id="2099670"/>
    <lineage>
        <taxon>Bacteria</taxon>
        <taxon>Candidatus Dojkabacteria</taxon>
    </lineage>
</organism>
<dbReference type="InterPro" id="IPR002571">
    <property type="entry name" value="HrcA"/>
</dbReference>
<accession>A0A955RJC4</accession>
<reference evidence="6" key="1">
    <citation type="submission" date="2020-04" db="EMBL/GenBank/DDBJ databases">
        <authorList>
            <person name="Zhang T."/>
        </authorList>
    </citation>
    <scope>NUCLEOTIDE SEQUENCE</scope>
    <source>
        <strain evidence="6">HKST-UBA14</strain>
    </source>
</reference>
<name>A0A955RJC4_9BACT</name>
<evidence type="ECO:0000313" key="6">
    <source>
        <dbReference type="EMBL" id="MCA9383235.1"/>
    </source>
</evidence>
<dbReference type="AlphaFoldDB" id="A0A955RJC4"/>